<feature type="repeat" description="WD" evidence="3">
    <location>
        <begin position="647"/>
        <end position="688"/>
    </location>
</feature>
<feature type="repeat" description="WD" evidence="3">
    <location>
        <begin position="605"/>
        <end position="646"/>
    </location>
</feature>
<feature type="repeat" description="WD" evidence="3">
    <location>
        <begin position="689"/>
        <end position="730"/>
    </location>
</feature>
<evidence type="ECO:0000256" key="2">
    <source>
        <dbReference type="ARBA" id="ARBA00022737"/>
    </source>
</evidence>
<dbReference type="SUPFAM" id="SSF52540">
    <property type="entry name" value="P-loop containing nucleoside triphosphate hydrolases"/>
    <property type="match status" value="1"/>
</dbReference>
<sequence>MGSLRPPSRRNRGVALSKRGMTTLEEARAALETKNNYGASYTLEQLSEITGLSCPTITKVLDGEEGVDKRTLERFFKAFDLKLTKSDYEAAGNLSENPDGGIRATQQDWAEAVDVRNFHGRAEELAALTSWIVHDKCRLVALLGMGGIGKTSLSVKLAETVKENFDYVIWRSLRNAPPLQEILVDVFQFVGLTQSSVSYRVPNVKQSQLIDLFRRHRCLLVFDNVETVMDSARKAGYYREGYEDYGELFKSVGSSAHNSCLVLTSREKPKDLGPLEGKTLPVRSLRLTGLQENDGLELLKERGLDVATGDSKELLRYYGGNPLAIKMVASTIRTLFGNNISNFVTQGTSIFGDVRDLLSQHFNRLSELERQVMYWLSIHCEPIALTELHEVVLLPVTLPELLEAMESLSRRSLVEENKLYFSLQPVITEYTLDRLIYHAWMEIQTRKLSLLKQCFLLKAQGPDYIRSAQLRLIINPLVGRLRSFFKTLEAIEKHCEHIFSDLRREALGNQGYAAGNLLNILCAAKIDLRGWDLSGLAIWQADLRNVNLQQCNLFQCDLSQSMFTEPLGNISSVQFSPNRNVLATGDADGKVCLWQLPHGIQINICEGHTAWVWSVGFSPDGSIVASGSSDQTVRLWETTTGQCLRILQGHANSIWSVGFSPDGSIMASGSSDQTVRLWETTTGQCLRILQGHGGWVLSLAFSPDGSIVASGSSDQTVRLWETTTGQCLRILRGHTDWIHSVVFSPDGRSIASGGADRTVRLWEAATGECRKSFPGHSSLIWSVAFSPDGQSLASGGQDALIKLWDVATAQCRRILQGHTNLVYAVAFSPDGQTLASGSADQAVRLWKTDTGQCRKTIQGYTSGIYSVAFSPDGRTLASASTDHTVRLWDTATGECRQTLEGHHSWVFAVAFSPDGQTLASGSVDHTVLLWETVTGRCRKILEGHHSWVWSVVFSPDGTTIATGSADRTVRIWNAATGRLSTVLQAHTGWVSAVAFSADGRILASASADGTVRLWNVSNGLCVALLAEHSNWVHSVVFSPDGSLLASGSADGTVRLWDLQSNRCTRVIEGHTSPVWSVAFSADGTLLASAGEDRIIRIWRTSTGGIHRAFPGHSRPVWSVAFSPDGQTLASGSQDESIALWETHSAERSRVLRNPKPYEGMNLRAVSGLTEARKATLKALGAVVDISGQVRPET</sequence>
<dbReference type="eggNOG" id="COG1672">
    <property type="taxonomic scope" value="Bacteria"/>
</dbReference>
<evidence type="ECO:0000256" key="3">
    <source>
        <dbReference type="PROSITE-ProRule" id="PRU00221"/>
    </source>
</evidence>
<dbReference type="Pfam" id="PF00400">
    <property type="entry name" value="WD40"/>
    <property type="match status" value="9"/>
</dbReference>
<dbReference type="PROSITE" id="PS50294">
    <property type="entry name" value="WD_REPEATS_REGION"/>
    <property type="match status" value="14"/>
</dbReference>
<feature type="repeat" description="WD" evidence="3">
    <location>
        <begin position="731"/>
        <end position="772"/>
    </location>
</feature>
<dbReference type="KEGG" id="gvi:glr2821"/>
<feature type="repeat" description="WD" evidence="3">
    <location>
        <begin position="563"/>
        <end position="596"/>
    </location>
</feature>
<dbReference type="EnsemblBacteria" id="BAC90762">
    <property type="protein sequence ID" value="BAC90762"/>
    <property type="gene ID" value="BAC90762"/>
</dbReference>
<dbReference type="PATRIC" id="fig|251221.4.peg.2851"/>
<feature type="repeat" description="WD" evidence="3">
    <location>
        <begin position="941"/>
        <end position="982"/>
    </location>
</feature>
<dbReference type="Gene3D" id="3.40.50.300">
    <property type="entry name" value="P-loop containing nucleotide triphosphate hydrolases"/>
    <property type="match status" value="1"/>
</dbReference>
<dbReference type="InterPro" id="IPR011047">
    <property type="entry name" value="Quinoprotein_ADH-like_sf"/>
</dbReference>
<feature type="repeat" description="WD" evidence="3">
    <location>
        <begin position="857"/>
        <end position="898"/>
    </location>
</feature>
<dbReference type="HOGENOM" id="CLU_005071_2_0_3"/>
<dbReference type="STRING" id="251221.gene:10760325"/>
<dbReference type="InterPro" id="IPR015943">
    <property type="entry name" value="WD40/YVTN_repeat-like_dom_sf"/>
</dbReference>
<dbReference type="SUPFAM" id="SSF50998">
    <property type="entry name" value="Quinoprotein alcohol dehydrogenase-like"/>
    <property type="match status" value="1"/>
</dbReference>
<dbReference type="InterPro" id="IPR001680">
    <property type="entry name" value="WD40_rpt"/>
</dbReference>
<dbReference type="Proteomes" id="UP000000557">
    <property type="component" value="Chromosome"/>
</dbReference>
<dbReference type="InterPro" id="IPR019775">
    <property type="entry name" value="WD40_repeat_CS"/>
</dbReference>
<dbReference type="AlphaFoldDB" id="Q7ND05"/>
<feature type="repeat" description="WD" evidence="3">
    <location>
        <begin position="1025"/>
        <end position="1066"/>
    </location>
</feature>
<feature type="repeat" description="WD" evidence="3">
    <location>
        <begin position="983"/>
        <end position="1024"/>
    </location>
</feature>
<dbReference type="InterPro" id="IPR036322">
    <property type="entry name" value="WD40_repeat_dom_sf"/>
</dbReference>
<dbReference type="eggNOG" id="COG1357">
    <property type="taxonomic scope" value="Bacteria"/>
</dbReference>
<dbReference type="SUPFAM" id="SSF50978">
    <property type="entry name" value="WD40 repeat-like"/>
    <property type="match status" value="2"/>
</dbReference>
<dbReference type="GO" id="GO:0043531">
    <property type="term" value="F:ADP binding"/>
    <property type="evidence" value="ECO:0007669"/>
    <property type="project" value="InterPro"/>
</dbReference>
<reference evidence="5 6" key="1">
    <citation type="journal article" date="2003" name="DNA Res.">
        <title>Complete genome structure of Gloeobacter violaceus PCC 7421, a cyanobacterium that lacks thylakoids.</title>
        <authorList>
            <person name="Nakamura Y."/>
            <person name="Kaneko T."/>
            <person name="Sato S."/>
            <person name="Mimuro M."/>
            <person name="Miyashita H."/>
            <person name="Tsuchiya T."/>
            <person name="Sasamoto S."/>
            <person name="Watanabe A."/>
            <person name="Kawashima K."/>
            <person name="Kishida Y."/>
            <person name="Kiyokawa C."/>
            <person name="Kohara M."/>
            <person name="Matsumoto M."/>
            <person name="Matsuno A."/>
            <person name="Nakazaki N."/>
            <person name="Shimpo S."/>
            <person name="Takeuchi C."/>
            <person name="Yamada M."/>
            <person name="Tabata S."/>
        </authorList>
    </citation>
    <scope>NUCLEOTIDE SEQUENCE [LARGE SCALE GENOMIC DNA]</scope>
    <source>
        <strain evidence="6">ATCC 29082 / PCC 7421</strain>
    </source>
</reference>
<dbReference type="PANTHER" id="PTHR19848:SF8">
    <property type="entry name" value="F-BOX AND WD REPEAT DOMAIN CONTAINING 7"/>
    <property type="match status" value="1"/>
</dbReference>
<evidence type="ECO:0000313" key="6">
    <source>
        <dbReference type="Proteomes" id="UP000000557"/>
    </source>
</evidence>
<dbReference type="Gene3D" id="2.130.10.10">
    <property type="entry name" value="YVTN repeat-like/Quinoprotein amine dehydrogenase"/>
    <property type="match status" value="6"/>
</dbReference>
<evidence type="ECO:0000259" key="4">
    <source>
        <dbReference type="Pfam" id="PF00931"/>
    </source>
</evidence>
<evidence type="ECO:0000256" key="1">
    <source>
        <dbReference type="ARBA" id="ARBA00022574"/>
    </source>
</evidence>
<organism evidence="5 6">
    <name type="scientific">Gloeobacter violaceus (strain ATCC 29082 / PCC 7421)</name>
    <dbReference type="NCBI Taxonomy" id="251221"/>
    <lineage>
        <taxon>Bacteria</taxon>
        <taxon>Bacillati</taxon>
        <taxon>Cyanobacteriota</taxon>
        <taxon>Cyanophyceae</taxon>
        <taxon>Gloeobacterales</taxon>
        <taxon>Gloeobacteraceae</taxon>
        <taxon>Gloeobacter</taxon>
    </lineage>
</organism>
<gene>
    <name evidence="5" type="ordered locus">glr2821</name>
</gene>
<feature type="repeat" description="WD" evidence="3">
    <location>
        <begin position="773"/>
        <end position="814"/>
    </location>
</feature>
<dbReference type="PRINTS" id="PR00364">
    <property type="entry name" value="DISEASERSIST"/>
</dbReference>
<dbReference type="OrthoDB" id="567898at2"/>
<dbReference type="InterPro" id="IPR020472">
    <property type="entry name" value="WD40_PAC1"/>
</dbReference>
<name>Q7ND05_GLOVI</name>
<dbReference type="PROSITE" id="PS50082">
    <property type="entry name" value="WD_REPEATS_2"/>
    <property type="match status" value="14"/>
</dbReference>
<reference evidence="5 6" key="2">
    <citation type="journal article" date="2003" name="DNA Res.">
        <title>Complete genome structure of Gloeobacter violaceus PCC 7421, a cyanobacterium that lacks thylakoids (supplement).</title>
        <authorList>
            <person name="Nakamura Y."/>
            <person name="Kaneko T."/>
            <person name="Sato S."/>
            <person name="Mimuro M."/>
            <person name="Miyashita H."/>
            <person name="Tsuchiya T."/>
            <person name="Sasamoto S."/>
            <person name="Watanabe A."/>
            <person name="Kawashima K."/>
            <person name="Kishida Y."/>
            <person name="Kiyokawa C."/>
            <person name="Kohara M."/>
            <person name="Matsumoto M."/>
            <person name="Matsuno A."/>
            <person name="Nakazaki N."/>
            <person name="Shimpo S."/>
            <person name="Takeuchi C."/>
            <person name="Yamada M."/>
            <person name="Tabata S."/>
        </authorList>
    </citation>
    <scope>NUCLEOTIDE SEQUENCE [LARGE SCALE GENOMIC DNA]</scope>
    <source>
        <strain evidence="6">ATCC 29082 / PCC 7421</strain>
    </source>
</reference>
<dbReference type="PhylomeDB" id="Q7ND05"/>
<dbReference type="InParanoid" id="Q7ND05"/>
<dbReference type="CDD" id="cd00200">
    <property type="entry name" value="WD40"/>
    <property type="match status" value="2"/>
</dbReference>
<dbReference type="InterPro" id="IPR027417">
    <property type="entry name" value="P-loop_NTPase"/>
</dbReference>
<dbReference type="SMART" id="SM00320">
    <property type="entry name" value="WD40"/>
    <property type="match status" value="14"/>
</dbReference>
<proteinExistence type="predicted"/>
<dbReference type="PRINTS" id="PR00320">
    <property type="entry name" value="GPROTEINBRPT"/>
</dbReference>
<feature type="repeat" description="WD" evidence="3">
    <location>
        <begin position="1109"/>
        <end position="1150"/>
    </location>
</feature>
<feature type="domain" description="NB-ARC" evidence="4">
    <location>
        <begin position="125"/>
        <end position="226"/>
    </location>
</feature>
<dbReference type="InterPro" id="IPR002182">
    <property type="entry name" value="NB-ARC"/>
</dbReference>
<dbReference type="Pfam" id="PF00931">
    <property type="entry name" value="NB-ARC"/>
    <property type="match status" value="1"/>
</dbReference>
<dbReference type="eggNOG" id="COG2319">
    <property type="taxonomic scope" value="Bacteria"/>
</dbReference>
<feature type="repeat" description="WD" evidence="3">
    <location>
        <begin position="899"/>
        <end position="940"/>
    </location>
</feature>
<dbReference type="PROSITE" id="PS00678">
    <property type="entry name" value="WD_REPEATS_1"/>
    <property type="match status" value="10"/>
</dbReference>
<feature type="repeat" description="WD" evidence="3">
    <location>
        <begin position="815"/>
        <end position="856"/>
    </location>
</feature>
<keyword evidence="2" id="KW-0677">Repeat</keyword>
<keyword evidence="1 3" id="KW-0853">WD repeat</keyword>
<accession>Q7ND05</accession>
<feature type="repeat" description="WD" evidence="3">
    <location>
        <begin position="1067"/>
        <end position="1108"/>
    </location>
</feature>
<evidence type="ECO:0000313" key="5">
    <source>
        <dbReference type="EMBL" id="BAC90762.1"/>
    </source>
</evidence>
<dbReference type="EMBL" id="BA000045">
    <property type="protein sequence ID" value="BAC90762.1"/>
    <property type="molecule type" value="Genomic_DNA"/>
</dbReference>
<keyword evidence="6" id="KW-1185">Reference proteome</keyword>
<dbReference type="PANTHER" id="PTHR19848">
    <property type="entry name" value="WD40 REPEAT PROTEIN"/>
    <property type="match status" value="1"/>
</dbReference>
<dbReference type="Pfam" id="PF25173">
    <property type="entry name" value="Beta-prop_WDR3_1st"/>
    <property type="match status" value="1"/>
</dbReference>
<protein>
    <submittedName>
        <fullName evidence="5">WD-repeat protein</fullName>
    </submittedName>
</protein>